<dbReference type="Gene3D" id="1.20.1530.20">
    <property type="match status" value="2"/>
</dbReference>
<dbReference type="GO" id="GO:0015297">
    <property type="term" value="F:antiporter activity"/>
    <property type="evidence" value="ECO:0007669"/>
    <property type="project" value="UniProtKB-KW"/>
</dbReference>
<feature type="transmembrane region" description="Helical" evidence="11">
    <location>
        <begin position="100"/>
        <end position="122"/>
    </location>
</feature>
<feature type="region of interest" description="Disordered" evidence="10">
    <location>
        <begin position="461"/>
        <end position="488"/>
    </location>
</feature>
<feature type="compositionally biased region" description="Polar residues" evidence="10">
    <location>
        <begin position="288"/>
        <end position="298"/>
    </location>
</feature>
<feature type="transmembrane region" description="Helical" evidence="11">
    <location>
        <begin position="238"/>
        <end position="265"/>
    </location>
</feature>
<keyword evidence="4 11" id="KW-0812">Transmembrane</keyword>
<dbReference type="RefSeq" id="XP_025359465.1">
    <property type="nucleotide sequence ID" value="XM_025509987.1"/>
</dbReference>
<keyword evidence="2" id="KW-0813">Transport</keyword>
<dbReference type="GO" id="GO:0016020">
    <property type="term" value="C:membrane"/>
    <property type="evidence" value="ECO:0007669"/>
    <property type="project" value="UniProtKB-SubCell"/>
</dbReference>
<protein>
    <recommendedName>
        <fullName evidence="12">Cation/H+ exchanger transmembrane domain-containing protein</fullName>
    </recommendedName>
</protein>
<keyword evidence="14" id="KW-1185">Reference proteome</keyword>
<evidence type="ECO:0000256" key="6">
    <source>
        <dbReference type="ARBA" id="ARBA00023053"/>
    </source>
</evidence>
<organism evidence="13 14">
    <name type="scientific">Jaminaea rosea</name>
    <dbReference type="NCBI Taxonomy" id="1569628"/>
    <lineage>
        <taxon>Eukaryota</taxon>
        <taxon>Fungi</taxon>
        <taxon>Dikarya</taxon>
        <taxon>Basidiomycota</taxon>
        <taxon>Ustilaginomycotina</taxon>
        <taxon>Exobasidiomycetes</taxon>
        <taxon>Microstromatales</taxon>
        <taxon>Microstromatales incertae sedis</taxon>
        <taxon>Jaminaea</taxon>
    </lineage>
</organism>
<dbReference type="EMBL" id="KZ819679">
    <property type="protein sequence ID" value="PWN24853.1"/>
    <property type="molecule type" value="Genomic_DNA"/>
</dbReference>
<dbReference type="PANTHER" id="PTHR43562:SF3">
    <property type="entry name" value="SODIUM ION_PROTON EXCHANGER (EUROFUNG)"/>
    <property type="match status" value="1"/>
</dbReference>
<evidence type="ECO:0000259" key="12">
    <source>
        <dbReference type="Pfam" id="PF00999"/>
    </source>
</evidence>
<keyword evidence="9" id="KW-0739">Sodium transport</keyword>
<dbReference type="GO" id="GO:0006814">
    <property type="term" value="P:sodium ion transport"/>
    <property type="evidence" value="ECO:0007669"/>
    <property type="project" value="UniProtKB-KW"/>
</dbReference>
<keyword evidence="7" id="KW-0406">Ion transport</keyword>
<evidence type="ECO:0000313" key="13">
    <source>
        <dbReference type="EMBL" id="PWN24853.1"/>
    </source>
</evidence>
<evidence type="ECO:0000256" key="1">
    <source>
        <dbReference type="ARBA" id="ARBA00004141"/>
    </source>
</evidence>
<feature type="region of interest" description="Disordered" evidence="10">
    <location>
        <begin position="276"/>
        <end position="306"/>
    </location>
</feature>
<dbReference type="InterPro" id="IPR006153">
    <property type="entry name" value="Cation/H_exchanger_TM"/>
</dbReference>
<feature type="transmembrane region" description="Helical" evidence="11">
    <location>
        <begin position="42"/>
        <end position="60"/>
    </location>
</feature>
<evidence type="ECO:0000256" key="10">
    <source>
        <dbReference type="SAM" id="MobiDB-lite"/>
    </source>
</evidence>
<feature type="transmembrane region" description="Helical" evidence="11">
    <location>
        <begin position="310"/>
        <end position="329"/>
    </location>
</feature>
<evidence type="ECO:0000256" key="2">
    <source>
        <dbReference type="ARBA" id="ARBA00022448"/>
    </source>
</evidence>
<keyword evidence="3" id="KW-0050">Antiport</keyword>
<feature type="transmembrane region" description="Helical" evidence="11">
    <location>
        <begin position="559"/>
        <end position="582"/>
    </location>
</feature>
<feature type="domain" description="Cation/H+ exchanger transmembrane" evidence="12">
    <location>
        <begin position="31"/>
        <end position="153"/>
    </location>
</feature>
<evidence type="ECO:0000256" key="3">
    <source>
        <dbReference type="ARBA" id="ARBA00022449"/>
    </source>
</evidence>
<dbReference type="OrthoDB" id="1288932at2759"/>
<name>A0A316ULQ0_9BASI</name>
<evidence type="ECO:0000256" key="11">
    <source>
        <dbReference type="SAM" id="Phobius"/>
    </source>
</evidence>
<feature type="compositionally biased region" description="Basic and acidic residues" evidence="10">
    <location>
        <begin position="158"/>
        <end position="172"/>
    </location>
</feature>
<dbReference type="GO" id="GO:1902600">
    <property type="term" value="P:proton transmembrane transport"/>
    <property type="evidence" value="ECO:0007669"/>
    <property type="project" value="InterPro"/>
</dbReference>
<evidence type="ECO:0000256" key="7">
    <source>
        <dbReference type="ARBA" id="ARBA00023065"/>
    </source>
</evidence>
<evidence type="ECO:0000256" key="4">
    <source>
        <dbReference type="ARBA" id="ARBA00022692"/>
    </source>
</evidence>
<evidence type="ECO:0000256" key="9">
    <source>
        <dbReference type="ARBA" id="ARBA00023201"/>
    </source>
</evidence>
<accession>A0A316ULQ0</accession>
<feature type="region of interest" description="Disordered" evidence="10">
    <location>
        <begin position="158"/>
        <end position="188"/>
    </location>
</feature>
<keyword evidence="6" id="KW-0915">Sodium</keyword>
<proteinExistence type="predicted"/>
<feature type="transmembrane region" description="Helical" evidence="11">
    <location>
        <begin position="72"/>
        <end position="88"/>
    </location>
</feature>
<dbReference type="PANTHER" id="PTHR43562">
    <property type="entry name" value="NAPA-TYPE SODIUM/HYDROGEN ANTIPORTER"/>
    <property type="match status" value="1"/>
</dbReference>
<evidence type="ECO:0000256" key="8">
    <source>
        <dbReference type="ARBA" id="ARBA00023136"/>
    </source>
</evidence>
<dbReference type="Pfam" id="PF00999">
    <property type="entry name" value="Na_H_Exchanger"/>
    <property type="match status" value="1"/>
</dbReference>
<dbReference type="GeneID" id="37031810"/>
<gene>
    <name evidence="13" type="ORF">BDZ90DRAFT_98124</name>
</gene>
<sequence>MSSPTSLPYQEPTLGMLASTTGFILALNVSGHLVDRLCSSGLVAQIIVGALWGTPLAQWLQPRPAVEECVHLLGYLALLALVATAGIEMRVDVISQGKMLALAVLVGTTGILLPIGLSLLLLPVGFGFTLLESFACGAALSSTSLGTILTLLANVSDHKRGDGKRRDDRGESRGGPVDELGRENNGGEQGGLLDTRVATVLVGAALLDDIVALVLSKVVQVLSPSAGPLEAWTIVRPILSSLLLLGVTAALCSRWILGPTVRFLFSRPIMRRRLRSSSQSFRMGDSGPQVSATTTTTSEHPRPARSSAPWISPIGLATTALIGIIPLFVTIAHYIGSSPLVGAFCAGASMQRIYEAVIESEQLRLSAHDDTARPSRGRQPLTTISPSCVTQYWSSVQSRLLLPFFFASIGFAIPLTRLFRGMIVWKGFVYAGIMAVAKAAAGSWLLFFDWVERRSDAKAAAQVQQRGRGAGEQDDEGSRLPDTSSGLPTMPPPLTPLAIEDSAPPVAPSLKSSTWSASLLLGVSLVARGEIGFLILGLAQDSGLVGSPTSSSSSSSQDAYMVAVWALILNTLVGPISAGILVKIRGGSVARQISWGRWGTV</sequence>
<feature type="transmembrane region" description="Helical" evidence="11">
    <location>
        <begin position="12"/>
        <end position="30"/>
    </location>
</feature>
<dbReference type="AlphaFoldDB" id="A0A316ULQ0"/>
<feature type="transmembrane region" description="Helical" evidence="11">
    <location>
        <begin position="428"/>
        <end position="448"/>
    </location>
</feature>
<evidence type="ECO:0000256" key="5">
    <source>
        <dbReference type="ARBA" id="ARBA00022989"/>
    </source>
</evidence>
<reference evidence="13 14" key="1">
    <citation type="journal article" date="2018" name="Mol. Biol. Evol.">
        <title>Broad Genomic Sampling Reveals a Smut Pathogenic Ancestry of the Fungal Clade Ustilaginomycotina.</title>
        <authorList>
            <person name="Kijpornyongpan T."/>
            <person name="Mondo S.J."/>
            <person name="Barry K."/>
            <person name="Sandor L."/>
            <person name="Lee J."/>
            <person name="Lipzen A."/>
            <person name="Pangilinan J."/>
            <person name="LaButti K."/>
            <person name="Hainaut M."/>
            <person name="Henrissat B."/>
            <person name="Grigoriev I.V."/>
            <person name="Spatafora J.W."/>
            <person name="Aime M.C."/>
        </authorList>
    </citation>
    <scope>NUCLEOTIDE SEQUENCE [LARGE SCALE GENOMIC DNA]</scope>
    <source>
        <strain evidence="13 14">MCA 5214</strain>
    </source>
</reference>
<dbReference type="Proteomes" id="UP000245884">
    <property type="component" value="Unassembled WGS sequence"/>
</dbReference>
<feature type="transmembrane region" description="Helical" evidence="11">
    <location>
        <begin position="128"/>
        <end position="155"/>
    </location>
</feature>
<feature type="transmembrane region" description="Helical" evidence="11">
    <location>
        <begin position="400"/>
        <end position="416"/>
    </location>
</feature>
<dbReference type="InterPro" id="IPR038770">
    <property type="entry name" value="Na+/solute_symporter_sf"/>
</dbReference>
<comment type="subcellular location">
    <subcellularLocation>
        <location evidence="1">Membrane</location>
        <topology evidence="1">Multi-pass membrane protein</topology>
    </subcellularLocation>
</comment>
<keyword evidence="8 11" id="KW-0472">Membrane</keyword>
<evidence type="ECO:0000313" key="14">
    <source>
        <dbReference type="Proteomes" id="UP000245884"/>
    </source>
</evidence>
<feature type="transmembrane region" description="Helical" evidence="11">
    <location>
        <begin position="519"/>
        <end position="539"/>
    </location>
</feature>
<keyword evidence="5 11" id="KW-1133">Transmembrane helix</keyword>